<protein>
    <recommendedName>
        <fullName evidence="8">Abasic site processing protein</fullName>
        <ecNumber evidence="8">3.4.-.-</ecNumber>
    </recommendedName>
</protein>
<proteinExistence type="inferred from homology"/>
<reference evidence="9 10" key="1">
    <citation type="submission" date="2017-10" db="EMBL/GenBank/DDBJ databases">
        <title>Paenichitinophaga pekingensis gen. nov., sp. nov., isolated from activated sludge.</title>
        <authorList>
            <person name="Jin D."/>
            <person name="Kong X."/>
            <person name="Deng Y."/>
            <person name="Bai Z."/>
        </authorList>
    </citation>
    <scope>NUCLEOTIDE SEQUENCE [LARGE SCALE GENOMIC DNA]</scope>
    <source>
        <strain evidence="9 10">13</strain>
    </source>
</reference>
<keyword evidence="5" id="KW-0190">Covalent protein-DNA linkage</keyword>
<dbReference type="EC" id="3.4.-.-" evidence="8"/>
<keyword evidence="10" id="KW-1185">Reference proteome</keyword>
<dbReference type="GO" id="GO:0003697">
    <property type="term" value="F:single-stranded DNA binding"/>
    <property type="evidence" value="ECO:0007669"/>
    <property type="project" value="InterPro"/>
</dbReference>
<keyword evidence="6" id="KW-0238">DNA-binding</keyword>
<dbReference type="GO" id="GO:0006508">
    <property type="term" value="P:proteolysis"/>
    <property type="evidence" value="ECO:0007669"/>
    <property type="project" value="UniProtKB-KW"/>
</dbReference>
<dbReference type="Proteomes" id="UP000220133">
    <property type="component" value="Chromosome"/>
</dbReference>
<evidence type="ECO:0000256" key="2">
    <source>
        <dbReference type="ARBA" id="ARBA00022670"/>
    </source>
</evidence>
<dbReference type="SUPFAM" id="SSF143081">
    <property type="entry name" value="BB1717-like"/>
    <property type="match status" value="1"/>
</dbReference>
<evidence type="ECO:0000256" key="8">
    <source>
        <dbReference type="RuleBase" id="RU364100"/>
    </source>
</evidence>
<name>A0A291QUC5_9BACT</name>
<dbReference type="GO" id="GO:0008233">
    <property type="term" value="F:peptidase activity"/>
    <property type="evidence" value="ECO:0007669"/>
    <property type="project" value="UniProtKB-KW"/>
</dbReference>
<evidence type="ECO:0000256" key="6">
    <source>
        <dbReference type="ARBA" id="ARBA00023125"/>
    </source>
</evidence>
<evidence type="ECO:0000313" key="10">
    <source>
        <dbReference type="Proteomes" id="UP000220133"/>
    </source>
</evidence>
<evidence type="ECO:0000256" key="5">
    <source>
        <dbReference type="ARBA" id="ARBA00023124"/>
    </source>
</evidence>
<dbReference type="InterPro" id="IPR003738">
    <property type="entry name" value="SRAP"/>
</dbReference>
<keyword evidence="3" id="KW-0227">DNA damage</keyword>
<keyword evidence="4 8" id="KW-0378">Hydrolase</keyword>
<gene>
    <name evidence="9" type="ORF">COR50_10535</name>
</gene>
<evidence type="ECO:0000256" key="1">
    <source>
        <dbReference type="ARBA" id="ARBA00008136"/>
    </source>
</evidence>
<dbReference type="PANTHER" id="PTHR13604:SF0">
    <property type="entry name" value="ABASIC SITE PROCESSING PROTEIN HMCES"/>
    <property type="match status" value="1"/>
</dbReference>
<dbReference type="Pfam" id="PF02586">
    <property type="entry name" value="SRAP"/>
    <property type="match status" value="1"/>
</dbReference>
<evidence type="ECO:0000256" key="3">
    <source>
        <dbReference type="ARBA" id="ARBA00022763"/>
    </source>
</evidence>
<dbReference type="EMBL" id="CP023777">
    <property type="protein sequence ID" value="ATL47568.1"/>
    <property type="molecule type" value="Genomic_DNA"/>
</dbReference>
<keyword evidence="2 8" id="KW-0645">Protease</keyword>
<dbReference type="PANTHER" id="PTHR13604">
    <property type="entry name" value="DC12-RELATED"/>
    <property type="match status" value="1"/>
</dbReference>
<dbReference type="InterPro" id="IPR036590">
    <property type="entry name" value="SRAP-like"/>
</dbReference>
<evidence type="ECO:0000313" key="9">
    <source>
        <dbReference type="EMBL" id="ATL47568.1"/>
    </source>
</evidence>
<dbReference type="AlphaFoldDB" id="A0A291QUC5"/>
<dbReference type="GO" id="GO:0016829">
    <property type="term" value="F:lyase activity"/>
    <property type="evidence" value="ECO:0007669"/>
    <property type="project" value="UniProtKB-KW"/>
</dbReference>
<accession>A0A291QUC5</accession>
<dbReference type="GO" id="GO:0106300">
    <property type="term" value="P:protein-DNA covalent cross-linking repair"/>
    <property type="evidence" value="ECO:0007669"/>
    <property type="project" value="InterPro"/>
</dbReference>
<dbReference type="Gene3D" id="3.90.1680.10">
    <property type="entry name" value="SOS response associated peptidase-like"/>
    <property type="match status" value="1"/>
</dbReference>
<comment type="similarity">
    <text evidence="1 8">Belongs to the SOS response-associated peptidase family.</text>
</comment>
<organism evidence="9 10">
    <name type="scientific">Chitinophaga caeni</name>
    <dbReference type="NCBI Taxonomy" id="2029983"/>
    <lineage>
        <taxon>Bacteria</taxon>
        <taxon>Pseudomonadati</taxon>
        <taxon>Bacteroidota</taxon>
        <taxon>Chitinophagia</taxon>
        <taxon>Chitinophagales</taxon>
        <taxon>Chitinophagaceae</taxon>
        <taxon>Chitinophaga</taxon>
    </lineage>
</organism>
<evidence type="ECO:0000256" key="4">
    <source>
        <dbReference type="ARBA" id="ARBA00022801"/>
    </source>
</evidence>
<dbReference type="KEGG" id="cbae:COR50_10535"/>
<keyword evidence="7" id="KW-0456">Lyase</keyword>
<sequence>MCYDLAFSNIKFVYDRFPELKEGPFAPFQPTFHKVAQSYPKWPVLTASGKLQLQLFEWGVIAPYMKTAEEIKKSRKWMVNARSEKVLDKKAFWYKIRGQRCLVPATGFFEHREVPGFKQKIPYFIQTKDAPLMLMAGLYSYSPLPDVETGELPGTFTIITRPANEVMGKIHNGGENAGRMPLILDHSMQEKWLEELSDEAIQDLLGYEMPSEQLDYWPVQSIRKPKEDNEQIIKPAHYEQLPGLDDQGGGIMQGELF</sequence>
<dbReference type="OrthoDB" id="9782620at2"/>
<dbReference type="RefSeq" id="WP_098193945.1">
    <property type="nucleotide sequence ID" value="NZ_CP023777.1"/>
</dbReference>
<evidence type="ECO:0000256" key="7">
    <source>
        <dbReference type="ARBA" id="ARBA00023239"/>
    </source>
</evidence>